<dbReference type="OrthoDB" id="7388552at2"/>
<sequence>MLSDVEIRTTKPKLKPFKLADSNQLYLVITPNGSKLWRMKYVFDGKEKTQSFGPYPLIGLSAARQMRDEARRLLLDGIDPAAAKRQQVQASIESSRLTFAVVAAEWFELNRGKWAVRHGNDVLRSLKRDAFPHIGKIPICELTPPKIVETLRLVEDREAIETAKRLRQRISGVFGYAIAAGYVDRDPSEKVDAALKPLPRKGHQPAITDLATLTKMLSDVEDEYARGITRLAVRFIALTAVRPGELRGACWDEFENLDGDKPLWRIPAERMKGSLERKVEVGGDHLVPLAHQSVAILNVARKLLGSRHLVFPNDRDVNRPMSENAIGYLINRAGYRGRHVPHGFRASFSTIMNEWANRDGAPGDRDVIDLMLAHVPRNKVEVAYNRAGYMPRRRELAQVWADKLTAGLVPPEAVAHRPSQPLSTGRSRRVRRPFS</sequence>
<feature type="region of interest" description="Disordered" evidence="6">
    <location>
        <begin position="411"/>
        <end position="435"/>
    </location>
</feature>
<dbReference type="AlphaFoldDB" id="A0A494TD44"/>
<dbReference type="PROSITE" id="PS51900">
    <property type="entry name" value="CB"/>
    <property type="match status" value="1"/>
</dbReference>
<accession>A0A494TD44</accession>
<comment type="similarity">
    <text evidence="1">Belongs to the 'phage' integrase family.</text>
</comment>
<dbReference type="InterPro" id="IPR010998">
    <property type="entry name" value="Integrase_recombinase_N"/>
</dbReference>
<evidence type="ECO:0000313" key="10">
    <source>
        <dbReference type="Proteomes" id="UP000276254"/>
    </source>
</evidence>
<dbReference type="Pfam" id="PF00589">
    <property type="entry name" value="Phage_integrase"/>
    <property type="match status" value="1"/>
</dbReference>
<dbReference type="KEGG" id="spha:D3Y57_17640"/>
<dbReference type="InterPro" id="IPR050808">
    <property type="entry name" value="Phage_Integrase"/>
</dbReference>
<dbReference type="GO" id="GO:0006310">
    <property type="term" value="P:DNA recombination"/>
    <property type="evidence" value="ECO:0007669"/>
    <property type="project" value="UniProtKB-KW"/>
</dbReference>
<dbReference type="InterPro" id="IPR025166">
    <property type="entry name" value="Integrase_DNA_bind_dom"/>
</dbReference>
<name>A0A494TD44_SPHPE</name>
<reference evidence="9 10" key="1">
    <citation type="submission" date="2018-09" db="EMBL/GenBank/DDBJ databases">
        <title>Sphingomonas peninsula sp. nov., isolated from fildes peninsula, Antarctic soil.</title>
        <authorList>
            <person name="Yingchao G."/>
        </authorList>
    </citation>
    <scope>NUCLEOTIDE SEQUENCE [LARGE SCALE GENOMIC DNA]</scope>
    <source>
        <strain evidence="9 10">YZ-8</strain>
    </source>
</reference>
<evidence type="ECO:0000313" key="9">
    <source>
        <dbReference type="EMBL" id="AYJ87419.1"/>
    </source>
</evidence>
<dbReference type="Gene3D" id="1.10.150.130">
    <property type="match status" value="1"/>
</dbReference>
<feature type="compositionally biased region" description="Basic residues" evidence="6">
    <location>
        <begin position="426"/>
        <end position="435"/>
    </location>
</feature>
<dbReference type="PROSITE" id="PS51898">
    <property type="entry name" value="TYR_RECOMBINASE"/>
    <property type="match status" value="1"/>
</dbReference>
<evidence type="ECO:0000259" key="8">
    <source>
        <dbReference type="PROSITE" id="PS51900"/>
    </source>
</evidence>
<dbReference type="GO" id="GO:0015074">
    <property type="term" value="P:DNA integration"/>
    <property type="evidence" value="ECO:0007669"/>
    <property type="project" value="UniProtKB-KW"/>
</dbReference>
<evidence type="ECO:0000256" key="6">
    <source>
        <dbReference type="SAM" id="MobiDB-lite"/>
    </source>
</evidence>
<evidence type="ECO:0000259" key="7">
    <source>
        <dbReference type="PROSITE" id="PS51898"/>
    </source>
</evidence>
<proteinExistence type="inferred from homology"/>
<dbReference type="InterPro" id="IPR002104">
    <property type="entry name" value="Integrase_catalytic"/>
</dbReference>
<evidence type="ECO:0000256" key="1">
    <source>
        <dbReference type="ARBA" id="ARBA00008857"/>
    </source>
</evidence>
<dbReference type="Gene3D" id="3.30.160.390">
    <property type="entry name" value="Integrase, DNA-binding domain"/>
    <property type="match status" value="1"/>
</dbReference>
<dbReference type="Pfam" id="PF13356">
    <property type="entry name" value="Arm-DNA-bind_3"/>
    <property type="match status" value="1"/>
</dbReference>
<dbReference type="InterPro" id="IPR038488">
    <property type="entry name" value="Integrase_DNA-bd_sf"/>
</dbReference>
<keyword evidence="2" id="KW-0229">DNA integration</keyword>
<dbReference type="Pfam" id="PF22022">
    <property type="entry name" value="Phage_int_M"/>
    <property type="match status" value="1"/>
</dbReference>
<keyword evidence="10" id="KW-1185">Reference proteome</keyword>
<evidence type="ECO:0000256" key="2">
    <source>
        <dbReference type="ARBA" id="ARBA00022908"/>
    </source>
</evidence>
<feature type="domain" description="Tyr recombinase" evidence="7">
    <location>
        <begin position="203"/>
        <end position="398"/>
    </location>
</feature>
<keyword evidence="3 5" id="KW-0238">DNA-binding</keyword>
<evidence type="ECO:0000256" key="3">
    <source>
        <dbReference type="ARBA" id="ARBA00023125"/>
    </source>
</evidence>
<keyword evidence="4" id="KW-0233">DNA recombination</keyword>
<dbReference type="RefSeq" id="WP_121154704.1">
    <property type="nucleotide sequence ID" value="NZ_CP032829.1"/>
</dbReference>
<organism evidence="9 10">
    <name type="scientific">Sphingomonas paeninsulae</name>
    <dbReference type="NCBI Taxonomy" id="2319844"/>
    <lineage>
        <taxon>Bacteria</taxon>
        <taxon>Pseudomonadati</taxon>
        <taxon>Pseudomonadota</taxon>
        <taxon>Alphaproteobacteria</taxon>
        <taxon>Sphingomonadales</taxon>
        <taxon>Sphingomonadaceae</taxon>
        <taxon>Sphingomonas</taxon>
    </lineage>
</organism>
<dbReference type="EMBL" id="CP032829">
    <property type="protein sequence ID" value="AYJ87419.1"/>
    <property type="molecule type" value="Genomic_DNA"/>
</dbReference>
<gene>
    <name evidence="9" type="ORF">D3Y57_17640</name>
</gene>
<feature type="domain" description="Core-binding (CB)" evidence="8">
    <location>
        <begin position="97"/>
        <end position="178"/>
    </location>
</feature>
<dbReference type="SUPFAM" id="SSF56349">
    <property type="entry name" value="DNA breaking-rejoining enzymes"/>
    <property type="match status" value="1"/>
</dbReference>
<protein>
    <submittedName>
        <fullName evidence="9">DUF4102 domain-containing protein</fullName>
    </submittedName>
</protein>
<dbReference type="InterPro" id="IPR044068">
    <property type="entry name" value="CB"/>
</dbReference>
<dbReference type="Proteomes" id="UP000276254">
    <property type="component" value="Chromosome"/>
</dbReference>
<dbReference type="GO" id="GO:0003677">
    <property type="term" value="F:DNA binding"/>
    <property type="evidence" value="ECO:0007669"/>
    <property type="project" value="UniProtKB-UniRule"/>
</dbReference>
<dbReference type="InterPro" id="IPR013762">
    <property type="entry name" value="Integrase-like_cat_sf"/>
</dbReference>
<dbReference type="Gene3D" id="1.10.443.10">
    <property type="entry name" value="Intergrase catalytic core"/>
    <property type="match status" value="1"/>
</dbReference>
<dbReference type="PANTHER" id="PTHR30629:SF2">
    <property type="entry name" value="PROPHAGE INTEGRASE INTS-RELATED"/>
    <property type="match status" value="1"/>
</dbReference>
<dbReference type="PANTHER" id="PTHR30629">
    <property type="entry name" value="PROPHAGE INTEGRASE"/>
    <property type="match status" value="1"/>
</dbReference>
<evidence type="ECO:0000256" key="4">
    <source>
        <dbReference type="ARBA" id="ARBA00023172"/>
    </source>
</evidence>
<evidence type="ECO:0000256" key="5">
    <source>
        <dbReference type="PROSITE-ProRule" id="PRU01248"/>
    </source>
</evidence>
<dbReference type="CDD" id="cd00801">
    <property type="entry name" value="INT_P4_C"/>
    <property type="match status" value="1"/>
</dbReference>
<dbReference type="InterPro" id="IPR053876">
    <property type="entry name" value="Phage_int_M"/>
</dbReference>
<dbReference type="InterPro" id="IPR011010">
    <property type="entry name" value="DNA_brk_join_enz"/>
</dbReference>